<dbReference type="GO" id="GO:0016887">
    <property type="term" value="F:ATP hydrolysis activity"/>
    <property type="evidence" value="ECO:0007669"/>
    <property type="project" value="InterPro"/>
</dbReference>
<evidence type="ECO:0000256" key="2">
    <source>
        <dbReference type="ARBA" id="ARBA00022741"/>
    </source>
</evidence>
<reference evidence="5" key="1">
    <citation type="submission" date="2018-05" db="EMBL/GenBank/DDBJ databases">
        <authorList>
            <person name="Lanie J.A."/>
            <person name="Ng W.-L."/>
            <person name="Kazmierczak K.M."/>
            <person name="Andrzejewski T.M."/>
            <person name="Davidsen T.M."/>
            <person name="Wayne K.J."/>
            <person name="Tettelin H."/>
            <person name="Glass J.I."/>
            <person name="Rusch D."/>
            <person name="Podicherti R."/>
            <person name="Tsui H.-C.T."/>
            <person name="Winkler M.E."/>
        </authorList>
    </citation>
    <scope>NUCLEOTIDE SEQUENCE</scope>
</reference>
<dbReference type="GO" id="GO:0005524">
    <property type="term" value="F:ATP binding"/>
    <property type="evidence" value="ECO:0007669"/>
    <property type="project" value="UniProtKB-KW"/>
</dbReference>
<dbReference type="SMART" id="SM00382">
    <property type="entry name" value="AAA"/>
    <property type="match status" value="2"/>
</dbReference>
<evidence type="ECO:0000256" key="1">
    <source>
        <dbReference type="ARBA" id="ARBA00022448"/>
    </source>
</evidence>
<protein>
    <recommendedName>
        <fullName evidence="4">ABC transporter domain-containing protein</fullName>
    </recommendedName>
</protein>
<dbReference type="SUPFAM" id="SSF52540">
    <property type="entry name" value="P-loop containing nucleoside triphosphate hydrolases"/>
    <property type="match status" value="2"/>
</dbReference>
<dbReference type="PROSITE" id="PS50893">
    <property type="entry name" value="ABC_TRANSPORTER_2"/>
    <property type="match status" value="2"/>
</dbReference>
<dbReference type="AlphaFoldDB" id="A0A381TEH2"/>
<dbReference type="Gene3D" id="3.40.50.300">
    <property type="entry name" value="P-loop containing nucleotide triphosphate hydrolases"/>
    <property type="match status" value="2"/>
</dbReference>
<accession>A0A381TEH2</accession>
<dbReference type="CDD" id="cd03257">
    <property type="entry name" value="ABC_NikE_OppD_transporters"/>
    <property type="match status" value="2"/>
</dbReference>
<proteinExistence type="predicted"/>
<dbReference type="InterPro" id="IPR013563">
    <property type="entry name" value="Oligopep_ABC_C"/>
</dbReference>
<keyword evidence="2" id="KW-0547">Nucleotide-binding</keyword>
<dbReference type="PROSITE" id="PS00211">
    <property type="entry name" value="ABC_TRANSPORTER_1"/>
    <property type="match status" value="2"/>
</dbReference>
<feature type="domain" description="ABC transporter" evidence="4">
    <location>
        <begin position="251"/>
        <end position="491"/>
    </location>
</feature>
<evidence type="ECO:0000256" key="3">
    <source>
        <dbReference type="ARBA" id="ARBA00022840"/>
    </source>
</evidence>
<dbReference type="GO" id="GO:0055085">
    <property type="term" value="P:transmembrane transport"/>
    <property type="evidence" value="ECO:0007669"/>
    <property type="project" value="UniProtKB-ARBA"/>
</dbReference>
<dbReference type="InterPro" id="IPR003439">
    <property type="entry name" value="ABC_transporter-like_ATP-bd"/>
</dbReference>
<dbReference type="GO" id="GO:0015833">
    <property type="term" value="P:peptide transport"/>
    <property type="evidence" value="ECO:0007669"/>
    <property type="project" value="InterPro"/>
</dbReference>
<dbReference type="Pfam" id="PF00005">
    <property type="entry name" value="ABC_tran"/>
    <property type="match status" value="2"/>
</dbReference>
<dbReference type="PANTHER" id="PTHR43776">
    <property type="entry name" value="TRANSPORT ATP-BINDING PROTEIN"/>
    <property type="match status" value="1"/>
</dbReference>
<feature type="domain" description="ABC transporter" evidence="4">
    <location>
        <begin position="1"/>
        <end position="228"/>
    </location>
</feature>
<keyword evidence="1" id="KW-0813">Transport</keyword>
<dbReference type="EMBL" id="UINC01004381">
    <property type="protein sequence ID" value="SVA13911.1"/>
    <property type="molecule type" value="Genomic_DNA"/>
</dbReference>
<gene>
    <name evidence="5" type="ORF">METZ01_LOCUS66765</name>
</gene>
<sequence length="499" mass="56291">MNNVNLDIQEGEMLGLIGETGSGKSMLARLIIDLLPANGRLTHGQILHRSTNCTDGRSVLRGRKIAMVFQDPMQSLNPVQRIGKQFVFVLQKRFGYRNERAYLEACDWLDKVQISNPDNILNRFPHQLSGGQMQRIMIAISMAVKPEFLIADEATTALDANIKLEIIELINSLRNEMNTTVLFISHDLLIARRYCDRIAVMNKGRIVEINKTIDIFSHPKHVYTKTLISGLHKLMGKSNKKEEQAEKNILMSVKNIKKAYTANKENTYALEHVSLDIYKKETMGIIGESGSGKTTLAKIILNILQRDFGSVILFNGDGSKKNITRPNSRIGAVFQDPLGSLNPRMTVSDIVAEPLIVSGWKNKLEIEEKIEKTINKVNLETDLLNRFPQMLSGGQRQRVSIARALVLQPDLLVLDEPTSSLDIHVQGIVLDLLKELQHLEKLTYLFISHDLGVLAEIADRVAVLYQGRIIEQGITEEILYNPREKYTKKLISAFFDNNI</sequence>
<dbReference type="Pfam" id="PF08352">
    <property type="entry name" value="oligo_HPY"/>
    <property type="match status" value="2"/>
</dbReference>
<evidence type="ECO:0000259" key="4">
    <source>
        <dbReference type="PROSITE" id="PS50893"/>
    </source>
</evidence>
<dbReference type="InterPro" id="IPR017871">
    <property type="entry name" value="ABC_transporter-like_CS"/>
</dbReference>
<dbReference type="InterPro" id="IPR050319">
    <property type="entry name" value="ABC_transp_ATP-bind"/>
</dbReference>
<evidence type="ECO:0000313" key="5">
    <source>
        <dbReference type="EMBL" id="SVA13911.1"/>
    </source>
</evidence>
<name>A0A381TEH2_9ZZZZ</name>
<dbReference type="InterPro" id="IPR003593">
    <property type="entry name" value="AAA+_ATPase"/>
</dbReference>
<dbReference type="InterPro" id="IPR027417">
    <property type="entry name" value="P-loop_NTPase"/>
</dbReference>
<organism evidence="5">
    <name type="scientific">marine metagenome</name>
    <dbReference type="NCBI Taxonomy" id="408172"/>
    <lineage>
        <taxon>unclassified sequences</taxon>
        <taxon>metagenomes</taxon>
        <taxon>ecological metagenomes</taxon>
    </lineage>
</organism>
<keyword evidence="3" id="KW-0067">ATP-binding</keyword>